<evidence type="ECO:0000256" key="5">
    <source>
        <dbReference type="ARBA" id="ARBA00022977"/>
    </source>
</evidence>
<feature type="domain" description="Thiamine phosphate synthase/TenI" evidence="12">
    <location>
        <begin position="13"/>
        <end position="203"/>
    </location>
</feature>
<evidence type="ECO:0000256" key="8">
    <source>
        <dbReference type="ARBA" id="ARBA00047883"/>
    </source>
</evidence>
<dbReference type="eggNOG" id="COG0352">
    <property type="taxonomic scope" value="Bacteria"/>
</dbReference>
<evidence type="ECO:0000256" key="11">
    <source>
        <dbReference type="RuleBase" id="RU004253"/>
    </source>
</evidence>
<dbReference type="Pfam" id="PF02581">
    <property type="entry name" value="TMP-TENI"/>
    <property type="match status" value="1"/>
</dbReference>
<dbReference type="Proteomes" id="UP000028945">
    <property type="component" value="Chromosome"/>
</dbReference>
<keyword evidence="3 9" id="KW-0479">Metal-binding</keyword>
<keyword evidence="14" id="KW-1185">Reference proteome</keyword>
<dbReference type="PANTHER" id="PTHR20857:SF15">
    <property type="entry name" value="THIAMINE-PHOSPHATE SYNTHASE"/>
    <property type="match status" value="1"/>
</dbReference>
<dbReference type="GO" id="GO:0000287">
    <property type="term" value="F:magnesium ion binding"/>
    <property type="evidence" value="ECO:0007669"/>
    <property type="project" value="UniProtKB-UniRule"/>
</dbReference>
<evidence type="ECO:0000256" key="4">
    <source>
        <dbReference type="ARBA" id="ARBA00022842"/>
    </source>
</evidence>
<dbReference type="GO" id="GO:0009229">
    <property type="term" value="P:thiamine diphosphate biosynthetic process"/>
    <property type="evidence" value="ECO:0007669"/>
    <property type="project" value="UniProtKB-UniRule"/>
</dbReference>
<dbReference type="STRING" id="1072685.IX83_02160"/>
<evidence type="ECO:0000313" key="14">
    <source>
        <dbReference type="Proteomes" id="UP000028945"/>
    </source>
</evidence>
<dbReference type="InterPro" id="IPR034291">
    <property type="entry name" value="TMP_synthase"/>
</dbReference>
<comment type="pathway">
    <text evidence="1 9 11">Cofactor biosynthesis; thiamine diphosphate biosynthesis; thiamine phosphate from 4-amino-2-methyl-5-diphosphomethylpyrimidine and 4-methyl-5-(2-phosphoethyl)-thiazole: step 1/1.</text>
</comment>
<dbReference type="EC" id="2.5.1.3" evidence="9"/>
<feature type="binding site" evidence="9">
    <location>
        <position position="147"/>
    </location>
    <ligand>
        <name>4-amino-2-methyl-5-(diphosphooxymethyl)pyrimidine</name>
        <dbReference type="ChEBI" id="CHEBI:57841"/>
    </ligand>
</feature>
<name>A0A077DDS9_9BURK</name>
<feature type="binding site" evidence="9">
    <location>
        <position position="74"/>
    </location>
    <ligand>
        <name>4-amino-2-methyl-5-(diphosphooxymethyl)pyrimidine</name>
        <dbReference type="ChEBI" id="CHEBI:57841"/>
    </ligand>
</feature>
<evidence type="ECO:0000256" key="2">
    <source>
        <dbReference type="ARBA" id="ARBA00022679"/>
    </source>
</evidence>
<dbReference type="GO" id="GO:0009228">
    <property type="term" value="P:thiamine biosynthetic process"/>
    <property type="evidence" value="ECO:0007669"/>
    <property type="project" value="UniProtKB-KW"/>
</dbReference>
<dbReference type="NCBIfam" id="TIGR00693">
    <property type="entry name" value="thiE"/>
    <property type="match status" value="1"/>
</dbReference>
<dbReference type="InterPro" id="IPR013785">
    <property type="entry name" value="Aldolase_TIM"/>
</dbReference>
<feature type="binding site" evidence="9">
    <location>
        <begin position="200"/>
        <end position="201"/>
    </location>
    <ligand>
        <name>2-[(2R,5Z)-2-carboxy-4-methylthiazol-5(2H)-ylidene]ethyl phosphate</name>
        <dbReference type="ChEBI" id="CHEBI:62899"/>
    </ligand>
</feature>
<dbReference type="SUPFAM" id="SSF51391">
    <property type="entry name" value="Thiamin phosphate synthase"/>
    <property type="match status" value="1"/>
</dbReference>
<dbReference type="InterPro" id="IPR036206">
    <property type="entry name" value="ThiamineP_synth_sf"/>
</dbReference>
<comment type="catalytic activity">
    <reaction evidence="6 9 10">
        <text>4-methyl-5-(2-phosphooxyethyl)-thiazole + 4-amino-2-methyl-5-(diphosphooxymethyl)pyrimidine + H(+) = thiamine phosphate + diphosphate</text>
        <dbReference type="Rhea" id="RHEA:22328"/>
        <dbReference type="ChEBI" id="CHEBI:15378"/>
        <dbReference type="ChEBI" id="CHEBI:33019"/>
        <dbReference type="ChEBI" id="CHEBI:37575"/>
        <dbReference type="ChEBI" id="CHEBI:57841"/>
        <dbReference type="ChEBI" id="CHEBI:58296"/>
        <dbReference type="EC" id="2.5.1.3"/>
    </reaction>
</comment>
<proteinExistence type="inferred from homology"/>
<evidence type="ECO:0000313" key="13">
    <source>
        <dbReference type="EMBL" id="AIL32276.1"/>
    </source>
</evidence>
<feature type="binding site" evidence="9">
    <location>
        <begin position="42"/>
        <end position="46"/>
    </location>
    <ligand>
        <name>4-amino-2-methyl-5-(diphosphooxymethyl)pyrimidine</name>
        <dbReference type="ChEBI" id="CHEBI:57841"/>
    </ligand>
</feature>
<feature type="binding site" evidence="9">
    <location>
        <position position="117"/>
    </location>
    <ligand>
        <name>4-amino-2-methyl-5-(diphosphooxymethyl)pyrimidine</name>
        <dbReference type="ChEBI" id="CHEBI:57841"/>
    </ligand>
</feature>
<dbReference type="PANTHER" id="PTHR20857">
    <property type="entry name" value="THIAMINE-PHOSPHATE PYROPHOSPHORYLASE"/>
    <property type="match status" value="1"/>
</dbReference>
<evidence type="ECO:0000259" key="12">
    <source>
        <dbReference type="Pfam" id="PF02581"/>
    </source>
</evidence>
<dbReference type="GO" id="GO:0005737">
    <property type="term" value="C:cytoplasm"/>
    <property type="evidence" value="ECO:0007669"/>
    <property type="project" value="TreeGrafter"/>
</dbReference>
<comment type="catalytic activity">
    <reaction evidence="8 9 10">
        <text>2-[(2R,5Z)-2-carboxy-4-methylthiazol-5(2H)-ylidene]ethyl phosphate + 4-amino-2-methyl-5-(diphosphooxymethyl)pyrimidine + 2 H(+) = thiamine phosphate + CO2 + diphosphate</text>
        <dbReference type="Rhea" id="RHEA:47844"/>
        <dbReference type="ChEBI" id="CHEBI:15378"/>
        <dbReference type="ChEBI" id="CHEBI:16526"/>
        <dbReference type="ChEBI" id="CHEBI:33019"/>
        <dbReference type="ChEBI" id="CHEBI:37575"/>
        <dbReference type="ChEBI" id="CHEBI:57841"/>
        <dbReference type="ChEBI" id="CHEBI:62899"/>
        <dbReference type="EC" id="2.5.1.3"/>
    </reaction>
</comment>
<keyword evidence="2 9" id="KW-0808">Transferase</keyword>
<organism evidence="13 14">
    <name type="scientific">Basilea psittacipulmonis DSM 24701</name>
    <dbReference type="NCBI Taxonomy" id="1072685"/>
    <lineage>
        <taxon>Bacteria</taxon>
        <taxon>Pseudomonadati</taxon>
        <taxon>Pseudomonadota</taxon>
        <taxon>Betaproteobacteria</taxon>
        <taxon>Burkholderiales</taxon>
        <taxon>Alcaligenaceae</taxon>
        <taxon>Basilea</taxon>
    </lineage>
</organism>
<comment type="function">
    <text evidence="9">Condenses 4-methyl-5-(beta-hydroxyethyl)thiazole monophosphate (THZ-P) and 2-methyl-4-amino-5-hydroxymethyl pyrimidine pyrophosphate (HMP-PP) to form thiamine monophosphate (TMP).</text>
</comment>
<evidence type="ECO:0000256" key="6">
    <source>
        <dbReference type="ARBA" id="ARBA00047334"/>
    </source>
</evidence>
<dbReference type="CDD" id="cd00564">
    <property type="entry name" value="TMP_TenI"/>
    <property type="match status" value="1"/>
</dbReference>
<dbReference type="GO" id="GO:0004789">
    <property type="term" value="F:thiamine-phosphate diphosphorylase activity"/>
    <property type="evidence" value="ECO:0007669"/>
    <property type="project" value="UniProtKB-UniRule"/>
</dbReference>
<feature type="binding site" evidence="9">
    <location>
        <begin position="144"/>
        <end position="146"/>
    </location>
    <ligand>
        <name>2-[(2R,5Z)-2-carboxy-4-methylthiazol-5(2H)-ylidene]ethyl phosphate</name>
        <dbReference type="ChEBI" id="CHEBI:62899"/>
    </ligand>
</feature>
<evidence type="ECO:0000256" key="7">
    <source>
        <dbReference type="ARBA" id="ARBA00047851"/>
    </source>
</evidence>
<protein>
    <recommendedName>
        <fullName evidence="9">Thiamine-phosphate synthase</fullName>
        <shortName evidence="9">TP synthase</shortName>
        <shortName evidence="9">TPS</shortName>
        <ecNumber evidence="9">2.5.1.3</ecNumber>
    </recommendedName>
    <alternativeName>
        <fullName evidence="9">Thiamine-phosphate pyrophosphorylase</fullName>
        <shortName evidence="9">TMP pyrophosphorylase</shortName>
        <shortName evidence="9">TMP-PPase</shortName>
    </alternativeName>
</protein>
<dbReference type="HOGENOM" id="CLU_018272_3_1_4"/>
<sequence length="227" mass="25294">MSYDKNQKLKPGLYAITPDNVSIKEVYRMVNLACQAGLPVLQWRRKDTRFEDALNQIPKIQDICDKYGTQLIINDDWQLAIEVGADGVHLGKDDGDVVEISNILRQKAPKDFMIGMSCYNDLSLLNIALEAKVDYIAFGALFPSRTKPQAVHANLDLFSQARRFYETHNVPCPSLVGIGGIDVNNAASVVKAGADNIAVISALFHTKQISARTKEFQQIFKELTHDN</sequence>
<dbReference type="UniPathway" id="UPA00060">
    <property type="reaction ID" value="UER00141"/>
</dbReference>
<accession>A0A077DDS9</accession>
<evidence type="ECO:0000256" key="3">
    <source>
        <dbReference type="ARBA" id="ARBA00022723"/>
    </source>
</evidence>
<keyword evidence="5 9" id="KW-0784">Thiamine biosynthesis</keyword>
<keyword evidence="4 9" id="KW-0460">Magnesium</keyword>
<dbReference type="Gene3D" id="3.20.20.70">
    <property type="entry name" value="Aldolase class I"/>
    <property type="match status" value="1"/>
</dbReference>
<feature type="binding site" evidence="9">
    <location>
        <position position="75"/>
    </location>
    <ligand>
        <name>Mg(2+)</name>
        <dbReference type="ChEBI" id="CHEBI:18420"/>
    </ligand>
</feature>
<dbReference type="AlphaFoldDB" id="A0A077DDS9"/>
<gene>
    <name evidence="9" type="primary">thiE</name>
    <name evidence="13" type="ORF">IX83_02160</name>
</gene>
<dbReference type="KEGG" id="bpsi:IX83_02160"/>
<evidence type="ECO:0000256" key="9">
    <source>
        <dbReference type="HAMAP-Rule" id="MF_00097"/>
    </source>
</evidence>
<dbReference type="HAMAP" id="MF_00097">
    <property type="entry name" value="TMP_synthase"/>
    <property type="match status" value="1"/>
</dbReference>
<feature type="binding site" evidence="9">
    <location>
        <position position="180"/>
    </location>
    <ligand>
        <name>2-[(2R,5Z)-2-carboxy-4-methylthiazol-5(2H)-ylidene]ethyl phosphate</name>
        <dbReference type="ChEBI" id="CHEBI:62899"/>
    </ligand>
</feature>
<evidence type="ECO:0000256" key="10">
    <source>
        <dbReference type="RuleBase" id="RU003826"/>
    </source>
</evidence>
<comment type="cofactor">
    <cofactor evidence="9">
        <name>Mg(2+)</name>
        <dbReference type="ChEBI" id="CHEBI:18420"/>
    </cofactor>
    <text evidence="9">Binds 1 Mg(2+) ion per subunit.</text>
</comment>
<comment type="similarity">
    <text evidence="9 10">Belongs to the thiamine-phosphate synthase family.</text>
</comment>
<feature type="binding site" evidence="9">
    <location>
        <position position="94"/>
    </location>
    <ligand>
        <name>Mg(2+)</name>
        <dbReference type="ChEBI" id="CHEBI:18420"/>
    </ligand>
</feature>
<comment type="catalytic activity">
    <reaction evidence="7 9 10">
        <text>2-(2-carboxy-4-methylthiazol-5-yl)ethyl phosphate + 4-amino-2-methyl-5-(diphosphooxymethyl)pyrimidine + 2 H(+) = thiamine phosphate + CO2 + diphosphate</text>
        <dbReference type="Rhea" id="RHEA:47848"/>
        <dbReference type="ChEBI" id="CHEBI:15378"/>
        <dbReference type="ChEBI" id="CHEBI:16526"/>
        <dbReference type="ChEBI" id="CHEBI:33019"/>
        <dbReference type="ChEBI" id="CHEBI:37575"/>
        <dbReference type="ChEBI" id="CHEBI:57841"/>
        <dbReference type="ChEBI" id="CHEBI:62890"/>
        <dbReference type="EC" id="2.5.1.3"/>
    </reaction>
</comment>
<evidence type="ECO:0000256" key="1">
    <source>
        <dbReference type="ARBA" id="ARBA00005165"/>
    </source>
</evidence>
<dbReference type="EMBL" id="CP009238">
    <property type="protein sequence ID" value="AIL32276.1"/>
    <property type="molecule type" value="Genomic_DNA"/>
</dbReference>
<reference evidence="13 14" key="1">
    <citation type="journal article" date="2014" name="BMC Genomics">
        <title>A genomic perspective on a new bacterial genus and species from the Alcaligenaceae family, Basilea psittacipulmonis.</title>
        <authorList>
            <person name="Whiteson K.L."/>
            <person name="Hernandez D."/>
            <person name="Lazarevic V."/>
            <person name="Gaia N."/>
            <person name="Farinelli L."/>
            <person name="Francois P."/>
            <person name="Pilo P."/>
            <person name="Frey J."/>
            <person name="Schrenzel J."/>
        </authorList>
    </citation>
    <scope>NUCLEOTIDE SEQUENCE [LARGE SCALE GENOMIC DNA]</scope>
    <source>
        <strain evidence="13 14">DSM 24701</strain>
    </source>
</reference>
<dbReference type="InterPro" id="IPR022998">
    <property type="entry name" value="ThiamineP_synth_TenI"/>
</dbReference>